<organism evidence="2 3">
    <name type="scientific">Pholiota conissans</name>
    <dbReference type="NCBI Taxonomy" id="109636"/>
    <lineage>
        <taxon>Eukaryota</taxon>
        <taxon>Fungi</taxon>
        <taxon>Dikarya</taxon>
        <taxon>Basidiomycota</taxon>
        <taxon>Agaricomycotina</taxon>
        <taxon>Agaricomycetes</taxon>
        <taxon>Agaricomycetidae</taxon>
        <taxon>Agaricales</taxon>
        <taxon>Agaricineae</taxon>
        <taxon>Strophariaceae</taxon>
        <taxon>Pholiota</taxon>
    </lineage>
</organism>
<proteinExistence type="predicted"/>
<dbReference type="Gene3D" id="3.30.1250.10">
    <property type="entry name" value="Ribosome maturation protein SBDS, N-terminal domain"/>
    <property type="match status" value="1"/>
</dbReference>
<dbReference type="SUPFAM" id="SSF89895">
    <property type="entry name" value="FYSH domain"/>
    <property type="match status" value="1"/>
</dbReference>
<name>A0A9P5Z8D1_9AGAR</name>
<protein>
    <submittedName>
        <fullName evidence="2">DUF1960-domain-containing protein</fullName>
    </submittedName>
</protein>
<evidence type="ECO:0000313" key="2">
    <source>
        <dbReference type="EMBL" id="KAF9481859.1"/>
    </source>
</evidence>
<feature type="domain" description="Ribosome maturation protein SDO1/SBDS N-terminal" evidence="1">
    <location>
        <begin position="51"/>
        <end position="108"/>
    </location>
</feature>
<reference evidence="2" key="1">
    <citation type="submission" date="2020-11" db="EMBL/GenBank/DDBJ databases">
        <authorList>
            <consortium name="DOE Joint Genome Institute"/>
            <person name="Ahrendt S."/>
            <person name="Riley R."/>
            <person name="Andreopoulos W."/>
            <person name="Labutti K."/>
            <person name="Pangilinan J."/>
            <person name="Ruiz-Duenas F.J."/>
            <person name="Barrasa J.M."/>
            <person name="Sanchez-Garcia M."/>
            <person name="Camarero S."/>
            <person name="Miyauchi S."/>
            <person name="Serrano A."/>
            <person name="Linde D."/>
            <person name="Babiker R."/>
            <person name="Drula E."/>
            <person name="Ayuso-Fernandez I."/>
            <person name="Pacheco R."/>
            <person name="Padilla G."/>
            <person name="Ferreira P."/>
            <person name="Barriuso J."/>
            <person name="Kellner H."/>
            <person name="Castanera R."/>
            <person name="Alfaro M."/>
            <person name="Ramirez L."/>
            <person name="Pisabarro A.G."/>
            <person name="Kuo A."/>
            <person name="Tritt A."/>
            <person name="Lipzen A."/>
            <person name="He G."/>
            <person name="Yan M."/>
            <person name="Ng V."/>
            <person name="Cullen D."/>
            <person name="Martin F."/>
            <person name="Rosso M.-N."/>
            <person name="Henrissat B."/>
            <person name="Hibbett D."/>
            <person name="Martinez A.T."/>
            <person name="Grigoriev I.V."/>
        </authorList>
    </citation>
    <scope>NUCLEOTIDE SEQUENCE</scope>
    <source>
        <strain evidence="2">CIRM-BRFM 674</strain>
    </source>
</reference>
<gene>
    <name evidence="2" type="ORF">BDN70DRAFT_930537</name>
</gene>
<dbReference type="InterPro" id="IPR036786">
    <property type="entry name" value="Ribosome_mat_SBDS_N_sf"/>
</dbReference>
<dbReference type="Proteomes" id="UP000807469">
    <property type="component" value="Unassembled WGS sequence"/>
</dbReference>
<dbReference type="InterPro" id="IPR019783">
    <property type="entry name" value="SDO1/SBDS_N"/>
</dbReference>
<evidence type="ECO:0000313" key="3">
    <source>
        <dbReference type="Proteomes" id="UP000807469"/>
    </source>
</evidence>
<keyword evidence="3" id="KW-1185">Reference proteome</keyword>
<dbReference type="Pfam" id="PF01172">
    <property type="entry name" value="SBDS_N"/>
    <property type="match status" value="1"/>
</dbReference>
<dbReference type="OrthoDB" id="2567806at2759"/>
<comment type="caution">
    <text evidence="2">The sequence shown here is derived from an EMBL/GenBank/DDBJ whole genome shotgun (WGS) entry which is preliminary data.</text>
</comment>
<dbReference type="EMBL" id="MU155173">
    <property type="protein sequence ID" value="KAF9481859.1"/>
    <property type="molecule type" value="Genomic_DNA"/>
</dbReference>
<dbReference type="AlphaFoldDB" id="A0A9P5Z8D1"/>
<accession>A0A9P5Z8D1</accession>
<sequence length="130" mass="14145">MPAVTKVIYKPDTQSTEEYTIIINPESFKKWKAGDAIAFTAITTLTLFFSTIPLADVVDSFKVFVSAQGAQGLLGQPSKQQLDNVFGTHKDTEVVEFILKNGKEQAAELASNETFITNPSRGSGNNADSR</sequence>
<evidence type="ECO:0000259" key="1">
    <source>
        <dbReference type="Pfam" id="PF01172"/>
    </source>
</evidence>